<organism evidence="11 12">
    <name type="scientific">Linum tenue</name>
    <dbReference type="NCBI Taxonomy" id="586396"/>
    <lineage>
        <taxon>Eukaryota</taxon>
        <taxon>Viridiplantae</taxon>
        <taxon>Streptophyta</taxon>
        <taxon>Embryophyta</taxon>
        <taxon>Tracheophyta</taxon>
        <taxon>Spermatophyta</taxon>
        <taxon>Magnoliopsida</taxon>
        <taxon>eudicotyledons</taxon>
        <taxon>Gunneridae</taxon>
        <taxon>Pentapetalae</taxon>
        <taxon>rosids</taxon>
        <taxon>fabids</taxon>
        <taxon>Malpighiales</taxon>
        <taxon>Linaceae</taxon>
        <taxon>Linum</taxon>
    </lineage>
</organism>
<dbReference type="EMBL" id="CAMGYJ010000005">
    <property type="protein sequence ID" value="CAI0412804.1"/>
    <property type="molecule type" value="Genomic_DNA"/>
</dbReference>
<evidence type="ECO:0000256" key="10">
    <source>
        <dbReference type="ARBA" id="ARBA00037847"/>
    </source>
</evidence>
<dbReference type="FunFam" id="3.80.10.10:FF:000270">
    <property type="entry name" value="Putative LRR receptor-like serine/threonine-protein kinase"/>
    <property type="match status" value="1"/>
</dbReference>
<evidence type="ECO:0000256" key="2">
    <source>
        <dbReference type="ARBA" id="ARBA00009592"/>
    </source>
</evidence>
<dbReference type="Gene3D" id="3.80.10.10">
    <property type="entry name" value="Ribonuclease Inhibitor"/>
    <property type="match status" value="1"/>
</dbReference>
<proteinExistence type="inferred from homology"/>
<dbReference type="InterPro" id="IPR036047">
    <property type="entry name" value="F-box-like_dom_sf"/>
</dbReference>
<evidence type="ECO:0000256" key="5">
    <source>
        <dbReference type="ARBA" id="ARBA00022692"/>
    </source>
</evidence>
<reference evidence="11" key="1">
    <citation type="submission" date="2022-08" db="EMBL/GenBank/DDBJ databases">
        <authorList>
            <person name="Gutierrez-Valencia J."/>
        </authorList>
    </citation>
    <scope>NUCLEOTIDE SEQUENCE</scope>
</reference>
<dbReference type="PROSITE" id="PS51450">
    <property type="entry name" value="LRR"/>
    <property type="match status" value="1"/>
</dbReference>
<comment type="similarity">
    <text evidence="2">Belongs to the RLP family.</text>
</comment>
<comment type="subcellular location">
    <subcellularLocation>
        <location evidence="1">Cell membrane</location>
    </subcellularLocation>
    <subcellularLocation>
        <location evidence="10">Endomembrane system</location>
        <topology evidence="10">Single-pass membrane protein</topology>
    </subcellularLocation>
</comment>
<sequence length="263" mass="28997">MKMRFDDGQSVISACSSKLVCKRWSSLISGPRFNRRFVSHGRETNPPMMPDDPLELLRIIRGFLPPMPHGVVDTLRVSDCNKDLVLCGFCDVGKDYEKDERSRSYLVCNPFTKQWIALPLAPRVSSRSYGEQAGPRGISPPALGLRDGETPSSPSACFPSFEIALNLSWNQLTGDIPTLFTELDKLGILDLSHNQLTGDLQSLADMQNLVVLDVSHNNFSGRFPDTPFFSKLPVSVLSGNPSLCLPRSPCIASARRPPPTPLL</sequence>
<keyword evidence="6" id="KW-0732">Signal</keyword>
<dbReference type="InterPro" id="IPR001611">
    <property type="entry name" value="Leu-rich_rpt"/>
</dbReference>
<keyword evidence="3" id="KW-1003">Cell membrane</keyword>
<evidence type="ECO:0000256" key="7">
    <source>
        <dbReference type="ARBA" id="ARBA00022737"/>
    </source>
</evidence>
<keyword evidence="5" id="KW-0812">Transmembrane</keyword>
<gene>
    <name evidence="11" type="ORF">LITE_LOCUS15693</name>
</gene>
<dbReference type="PANTHER" id="PTHR48062:SF52">
    <property type="entry name" value="RECEPTOR-LIKE PROTEIN 8-RELATED"/>
    <property type="match status" value="1"/>
</dbReference>
<dbReference type="SUPFAM" id="SSF52058">
    <property type="entry name" value="L domain-like"/>
    <property type="match status" value="1"/>
</dbReference>
<keyword evidence="12" id="KW-1185">Reference proteome</keyword>
<evidence type="ECO:0000256" key="4">
    <source>
        <dbReference type="ARBA" id="ARBA00022614"/>
    </source>
</evidence>
<evidence type="ECO:0000256" key="3">
    <source>
        <dbReference type="ARBA" id="ARBA00022475"/>
    </source>
</evidence>
<dbReference type="Proteomes" id="UP001154282">
    <property type="component" value="Unassembled WGS sequence"/>
</dbReference>
<evidence type="ECO:0000256" key="6">
    <source>
        <dbReference type="ARBA" id="ARBA00022729"/>
    </source>
</evidence>
<name>A0AAV0JU77_9ROSI</name>
<dbReference type="InterPro" id="IPR032675">
    <property type="entry name" value="LRR_dom_sf"/>
</dbReference>
<keyword evidence="9" id="KW-0472">Membrane</keyword>
<dbReference type="PANTHER" id="PTHR48062">
    <property type="entry name" value="RECEPTOR-LIKE PROTEIN 14"/>
    <property type="match status" value="1"/>
</dbReference>
<evidence type="ECO:0000256" key="8">
    <source>
        <dbReference type="ARBA" id="ARBA00022989"/>
    </source>
</evidence>
<dbReference type="GO" id="GO:0005886">
    <property type="term" value="C:plasma membrane"/>
    <property type="evidence" value="ECO:0007669"/>
    <property type="project" value="UniProtKB-SubCell"/>
</dbReference>
<dbReference type="SUPFAM" id="SSF81383">
    <property type="entry name" value="F-box domain"/>
    <property type="match status" value="1"/>
</dbReference>
<comment type="caution">
    <text evidence="11">The sequence shown here is derived from an EMBL/GenBank/DDBJ whole genome shotgun (WGS) entry which is preliminary data.</text>
</comment>
<dbReference type="AlphaFoldDB" id="A0AAV0JU77"/>
<dbReference type="GO" id="GO:0012505">
    <property type="term" value="C:endomembrane system"/>
    <property type="evidence" value="ECO:0007669"/>
    <property type="project" value="UniProtKB-SubCell"/>
</dbReference>
<evidence type="ECO:0000256" key="9">
    <source>
        <dbReference type="ARBA" id="ARBA00023136"/>
    </source>
</evidence>
<dbReference type="InterPro" id="IPR051502">
    <property type="entry name" value="RLP_Defense_Trigger"/>
</dbReference>
<dbReference type="Pfam" id="PF13855">
    <property type="entry name" value="LRR_8"/>
    <property type="match status" value="1"/>
</dbReference>
<evidence type="ECO:0000256" key="1">
    <source>
        <dbReference type="ARBA" id="ARBA00004236"/>
    </source>
</evidence>
<keyword evidence="7" id="KW-0677">Repeat</keyword>
<evidence type="ECO:0000313" key="12">
    <source>
        <dbReference type="Proteomes" id="UP001154282"/>
    </source>
</evidence>
<evidence type="ECO:0008006" key="13">
    <source>
        <dbReference type="Google" id="ProtNLM"/>
    </source>
</evidence>
<keyword evidence="4" id="KW-0433">Leucine-rich repeat</keyword>
<protein>
    <recommendedName>
        <fullName evidence="13">F-box domain-containing protein</fullName>
    </recommendedName>
</protein>
<accession>A0AAV0JU77</accession>
<evidence type="ECO:0000313" key="11">
    <source>
        <dbReference type="EMBL" id="CAI0412804.1"/>
    </source>
</evidence>
<keyword evidence="8" id="KW-1133">Transmembrane helix</keyword>